<dbReference type="Proteomes" id="UP000765509">
    <property type="component" value="Unassembled WGS sequence"/>
</dbReference>
<sequence>MTPTRSRSNYSIQSKGSGPGHSSHKSKRWEFQPKGEAQMEDARTSTSSQRLTSTFDTFLESPDAEITSIPVFRPESFSKGNSGDLSVSIKELVCDCKTEGVGTSSKSLDRDH</sequence>
<feature type="region of interest" description="Disordered" evidence="1">
    <location>
        <begin position="1"/>
        <end position="52"/>
    </location>
</feature>
<proteinExistence type="predicted"/>
<accession>A0A9Q3DAF4</accession>
<gene>
    <name evidence="2" type="ORF">O181_039489</name>
</gene>
<comment type="caution">
    <text evidence="2">The sequence shown here is derived from an EMBL/GenBank/DDBJ whole genome shotgun (WGS) entry which is preliminary data.</text>
</comment>
<feature type="region of interest" description="Disordered" evidence="1">
    <location>
        <begin position="64"/>
        <end position="83"/>
    </location>
</feature>
<evidence type="ECO:0000256" key="1">
    <source>
        <dbReference type="SAM" id="MobiDB-lite"/>
    </source>
</evidence>
<evidence type="ECO:0000313" key="3">
    <source>
        <dbReference type="Proteomes" id="UP000765509"/>
    </source>
</evidence>
<feature type="compositionally biased region" description="Polar residues" evidence="1">
    <location>
        <begin position="1"/>
        <end position="13"/>
    </location>
</feature>
<organism evidence="2 3">
    <name type="scientific">Austropuccinia psidii MF-1</name>
    <dbReference type="NCBI Taxonomy" id="1389203"/>
    <lineage>
        <taxon>Eukaryota</taxon>
        <taxon>Fungi</taxon>
        <taxon>Dikarya</taxon>
        <taxon>Basidiomycota</taxon>
        <taxon>Pucciniomycotina</taxon>
        <taxon>Pucciniomycetes</taxon>
        <taxon>Pucciniales</taxon>
        <taxon>Sphaerophragmiaceae</taxon>
        <taxon>Austropuccinia</taxon>
    </lineage>
</organism>
<protein>
    <submittedName>
        <fullName evidence="2">Uncharacterized protein</fullName>
    </submittedName>
</protein>
<keyword evidence="3" id="KW-1185">Reference proteome</keyword>
<name>A0A9Q3DAF4_9BASI</name>
<reference evidence="2" key="1">
    <citation type="submission" date="2021-03" db="EMBL/GenBank/DDBJ databases">
        <title>Draft genome sequence of rust myrtle Austropuccinia psidii MF-1, a brazilian biotype.</title>
        <authorList>
            <person name="Quecine M.C."/>
            <person name="Pachon D.M.R."/>
            <person name="Bonatelli M.L."/>
            <person name="Correr F.H."/>
            <person name="Franceschini L.M."/>
            <person name="Leite T.F."/>
            <person name="Margarido G.R.A."/>
            <person name="Almeida C.A."/>
            <person name="Ferrarezi J.A."/>
            <person name="Labate C.A."/>
        </authorList>
    </citation>
    <scope>NUCLEOTIDE SEQUENCE</scope>
    <source>
        <strain evidence="2">MF-1</strain>
    </source>
</reference>
<dbReference type="EMBL" id="AVOT02015446">
    <property type="protein sequence ID" value="MBW0499774.1"/>
    <property type="molecule type" value="Genomic_DNA"/>
</dbReference>
<dbReference type="AlphaFoldDB" id="A0A9Q3DAF4"/>
<evidence type="ECO:0000313" key="2">
    <source>
        <dbReference type="EMBL" id="MBW0499774.1"/>
    </source>
</evidence>